<dbReference type="AlphaFoldDB" id="A0A8J5XJM9"/>
<keyword evidence="1" id="KW-0175">Coiled coil</keyword>
<evidence type="ECO:0000313" key="3">
    <source>
        <dbReference type="Proteomes" id="UP000751190"/>
    </source>
</evidence>
<dbReference type="Proteomes" id="UP000751190">
    <property type="component" value="Unassembled WGS sequence"/>
</dbReference>
<evidence type="ECO:0000256" key="1">
    <source>
        <dbReference type="SAM" id="Coils"/>
    </source>
</evidence>
<evidence type="ECO:0000313" key="2">
    <source>
        <dbReference type="EMBL" id="KAG8465913.1"/>
    </source>
</evidence>
<name>A0A8J5XJM9_DIALT</name>
<proteinExistence type="predicted"/>
<reference evidence="2" key="1">
    <citation type="submission" date="2021-05" db="EMBL/GenBank/DDBJ databases">
        <title>The genome of the haptophyte Pavlova lutheri (Diacronema luteri, Pavlovales) - a model for lipid biosynthesis in eukaryotic algae.</title>
        <authorList>
            <person name="Hulatt C.J."/>
            <person name="Posewitz M.C."/>
        </authorList>
    </citation>
    <scope>NUCLEOTIDE SEQUENCE</scope>
    <source>
        <strain evidence="2">NIVA-4/92</strain>
    </source>
</reference>
<accession>A0A8J5XJM9</accession>
<comment type="caution">
    <text evidence="2">The sequence shown here is derived from an EMBL/GenBank/DDBJ whole genome shotgun (WGS) entry which is preliminary data.</text>
</comment>
<feature type="coiled-coil region" evidence="1">
    <location>
        <begin position="182"/>
        <end position="216"/>
    </location>
</feature>
<sequence length="332" mass="36191">MAAIPRVFCAPLGDEPLFSLVAPLLPAEALCALACASRTLRDTVRFAEHIWALLAIGWRSGAPLAAPFAALSWRESVAALWCERRACMLWMSLADAEADRDRRAAAIGVLQQHVLCAGRELASLEARAHALGAQVRASSSMRERVMQWHLAAMRRSFGAERASSRADALRIAREHDEVCARIARLRGRKEDTKAKLRAAASELDAARRRCAALRGDLCAECDALARQTRGAFFGRMAAELAWTRSGAFGRTAAALCAQDFFGARCAEWNEAHATDGLAVAWPASAHDGEHDWLAVRCARAPGDARWRAPDAEGEHACDRATRVERDPRATTE</sequence>
<dbReference type="EMBL" id="JAGTXO010000009">
    <property type="protein sequence ID" value="KAG8465913.1"/>
    <property type="molecule type" value="Genomic_DNA"/>
</dbReference>
<organism evidence="2 3">
    <name type="scientific">Diacronema lutheri</name>
    <name type="common">Unicellular marine alga</name>
    <name type="synonym">Monochrysis lutheri</name>
    <dbReference type="NCBI Taxonomy" id="2081491"/>
    <lineage>
        <taxon>Eukaryota</taxon>
        <taxon>Haptista</taxon>
        <taxon>Haptophyta</taxon>
        <taxon>Pavlovophyceae</taxon>
        <taxon>Pavlovales</taxon>
        <taxon>Pavlovaceae</taxon>
        <taxon>Diacronema</taxon>
    </lineage>
</organism>
<gene>
    <name evidence="2" type="ORF">KFE25_005483</name>
</gene>
<keyword evidence="3" id="KW-1185">Reference proteome</keyword>
<protein>
    <submittedName>
        <fullName evidence="2">Uncharacterized protein</fullName>
    </submittedName>
</protein>